<dbReference type="Proteomes" id="UP000283734">
    <property type="component" value="Unassembled WGS sequence"/>
</dbReference>
<evidence type="ECO:0000259" key="1">
    <source>
        <dbReference type="Pfam" id="PF20408"/>
    </source>
</evidence>
<name>A0A418Y2D2_9GAMM</name>
<feature type="domain" description="KANL3/Tex30 alpha/beta hydrolase-like" evidence="1">
    <location>
        <begin position="12"/>
        <end position="204"/>
    </location>
</feature>
<accession>A0A418Y2D2</accession>
<dbReference type="RefSeq" id="WP_119917415.1">
    <property type="nucleotide sequence ID" value="NZ_QYYA01000001.1"/>
</dbReference>
<dbReference type="InterPro" id="IPR046879">
    <property type="entry name" value="KANL3/Tex30_Abhydrolase"/>
</dbReference>
<dbReference type="Gene3D" id="3.40.50.1820">
    <property type="entry name" value="alpha/beta hydrolase"/>
    <property type="match status" value="1"/>
</dbReference>
<dbReference type="InterPro" id="IPR029058">
    <property type="entry name" value="AB_hydrolase_fold"/>
</dbReference>
<reference evidence="2 3" key="1">
    <citation type="submission" date="2018-09" db="EMBL/GenBank/DDBJ databases">
        <title>Alcanivorax profundi sp. nov., isolated from 1000 m-depth seawater of the Mariana Trench.</title>
        <authorList>
            <person name="Liu J."/>
        </authorList>
    </citation>
    <scope>NUCLEOTIDE SEQUENCE [LARGE SCALE GENOMIC DNA]</scope>
    <source>
        <strain evidence="2 3">MTEO17</strain>
    </source>
</reference>
<comment type="caution">
    <text evidence="2">The sequence shown here is derived from an EMBL/GenBank/DDBJ whole genome shotgun (WGS) entry which is preliminary data.</text>
</comment>
<dbReference type="PANTHER" id="PTHR13136:SF11">
    <property type="entry name" value="TESTIS-EXPRESSED PROTEIN 30"/>
    <property type="match status" value="1"/>
</dbReference>
<keyword evidence="3" id="KW-1185">Reference proteome</keyword>
<protein>
    <submittedName>
        <fullName evidence="2">Alpha/beta hydrolase</fullName>
    </submittedName>
</protein>
<proteinExistence type="predicted"/>
<dbReference type="AlphaFoldDB" id="A0A418Y2D2"/>
<dbReference type="GO" id="GO:0016787">
    <property type="term" value="F:hydrolase activity"/>
    <property type="evidence" value="ECO:0007669"/>
    <property type="project" value="UniProtKB-KW"/>
</dbReference>
<sequence>MTLISSAKNPVATLLLAHGAGAPMDSPFMELLAEALADRGIQVVRFEFPYMQRRREEQRKFPPNRAPQLLEAFARQVASVERSGLPLWVGGKSMGGRMASMLAAEGASEIDGVVAFGYPFHPPGKPENTRTEHLASLAVPMLICQGERDPFGKPDEVGEYPLGGGIEVHWLPSGDHDFKPLKRSGLDQQDLINMAADRTAAFIKR</sequence>
<keyword evidence="2" id="KW-0378">Hydrolase</keyword>
<dbReference type="OrthoDB" id="652634at2"/>
<gene>
    <name evidence="2" type="ORF">D4A39_02250</name>
</gene>
<evidence type="ECO:0000313" key="2">
    <source>
        <dbReference type="EMBL" id="RJG19697.1"/>
    </source>
</evidence>
<dbReference type="InterPro" id="IPR026555">
    <property type="entry name" value="NSL3/Tex30"/>
</dbReference>
<evidence type="ECO:0000313" key="3">
    <source>
        <dbReference type="Proteomes" id="UP000283734"/>
    </source>
</evidence>
<dbReference type="EMBL" id="QYYA01000001">
    <property type="protein sequence ID" value="RJG19697.1"/>
    <property type="molecule type" value="Genomic_DNA"/>
</dbReference>
<organism evidence="2 3">
    <name type="scientific">Alcanivorax profundi</name>
    <dbReference type="NCBI Taxonomy" id="2338368"/>
    <lineage>
        <taxon>Bacteria</taxon>
        <taxon>Pseudomonadati</taxon>
        <taxon>Pseudomonadota</taxon>
        <taxon>Gammaproteobacteria</taxon>
        <taxon>Oceanospirillales</taxon>
        <taxon>Alcanivoracaceae</taxon>
        <taxon>Alcanivorax</taxon>
    </lineage>
</organism>
<dbReference type="Pfam" id="PF20408">
    <property type="entry name" value="Abhydrolase_11"/>
    <property type="match status" value="1"/>
</dbReference>
<dbReference type="SUPFAM" id="SSF53474">
    <property type="entry name" value="alpha/beta-Hydrolases"/>
    <property type="match status" value="1"/>
</dbReference>
<dbReference type="PANTHER" id="PTHR13136">
    <property type="entry name" value="TESTIS DEVELOPMENT PROTEIN PRTD"/>
    <property type="match status" value="1"/>
</dbReference>